<gene>
    <name evidence="2" type="ORF">CCMP2556_LOCUS27491</name>
</gene>
<proteinExistence type="predicted"/>
<feature type="compositionally biased region" description="Basic residues" evidence="1">
    <location>
        <begin position="55"/>
        <end position="64"/>
    </location>
</feature>
<keyword evidence="3" id="KW-1185">Reference proteome</keyword>
<organism evidence="2 3">
    <name type="scientific">Durusdinium trenchii</name>
    <dbReference type="NCBI Taxonomy" id="1381693"/>
    <lineage>
        <taxon>Eukaryota</taxon>
        <taxon>Sar</taxon>
        <taxon>Alveolata</taxon>
        <taxon>Dinophyceae</taxon>
        <taxon>Suessiales</taxon>
        <taxon>Symbiodiniaceae</taxon>
        <taxon>Durusdinium</taxon>
    </lineage>
</organism>
<evidence type="ECO:0000256" key="1">
    <source>
        <dbReference type="SAM" id="MobiDB-lite"/>
    </source>
</evidence>
<name>A0ABP0MUT2_9DINO</name>
<dbReference type="Proteomes" id="UP001642484">
    <property type="component" value="Unassembled WGS sequence"/>
</dbReference>
<feature type="compositionally biased region" description="Polar residues" evidence="1">
    <location>
        <begin position="85"/>
        <end position="105"/>
    </location>
</feature>
<comment type="caution">
    <text evidence="2">The sequence shown here is derived from an EMBL/GenBank/DDBJ whole genome shotgun (WGS) entry which is preliminary data.</text>
</comment>
<evidence type="ECO:0000313" key="2">
    <source>
        <dbReference type="EMBL" id="CAK9055211.1"/>
    </source>
</evidence>
<evidence type="ECO:0000313" key="3">
    <source>
        <dbReference type="Proteomes" id="UP001642484"/>
    </source>
</evidence>
<protein>
    <submittedName>
        <fullName evidence="2">Uncharacterized protein</fullName>
    </submittedName>
</protein>
<sequence>MTWLDACGAEKNNHQKTRGTEATFVKEQDTKTSSQSSEMAQGKEDLQSEDSQSKRFSKAKSGKKRKEDSKSIEEQKKDKRAKKMSSLSKIQDGSPSASSKMKSVTDCNMPNINWYDAHKGWMVSFPKITKKGTKTSGKTSKLFTIRKLMKKINCSEEVAITKKLAEAKKFRQQLVQQQILKKAPRVPQTLD</sequence>
<feature type="compositionally biased region" description="Basic and acidic residues" evidence="1">
    <location>
        <begin position="65"/>
        <end position="77"/>
    </location>
</feature>
<accession>A0ABP0MUT2</accession>
<dbReference type="EMBL" id="CAXAMN010019957">
    <property type="protein sequence ID" value="CAK9055211.1"/>
    <property type="molecule type" value="Genomic_DNA"/>
</dbReference>
<feature type="region of interest" description="Disordered" evidence="1">
    <location>
        <begin position="1"/>
        <end position="105"/>
    </location>
</feature>
<reference evidence="2 3" key="1">
    <citation type="submission" date="2024-02" db="EMBL/GenBank/DDBJ databases">
        <authorList>
            <person name="Chen Y."/>
            <person name="Shah S."/>
            <person name="Dougan E. K."/>
            <person name="Thang M."/>
            <person name="Chan C."/>
        </authorList>
    </citation>
    <scope>NUCLEOTIDE SEQUENCE [LARGE SCALE GENOMIC DNA]</scope>
</reference>